<proteinExistence type="predicted"/>
<dbReference type="PATRIC" id="fig|270351.10.peg.2694"/>
<gene>
    <name evidence="1" type="ORF">Maq22A_c14010</name>
</gene>
<sequence length="149" mass="16595">MADDTWQGAEPLLILRRSKWIGMLSQRLRDWEHVKHVPPGRLQGASQDRWKRAPLPWRRSTATALMSQQAGSRRASDCAALGNVASTCGSGSLDNGIERVALPGLGRTYLRELVRLLSLCQCEAPILPLRFLPSPILQHYNLILGHEGH</sequence>
<dbReference type="AlphaFoldDB" id="A0A0C6FG38"/>
<accession>A0A0C6FG38</accession>
<dbReference type="KEGG" id="maqu:Maq22A_c14010"/>
<dbReference type="EMBL" id="AP014704">
    <property type="protein sequence ID" value="BAQ45997.1"/>
    <property type="molecule type" value="Genomic_DNA"/>
</dbReference>
<dbReference type="Proteomes" id="UP000061432">
    <property type="component" value="Chromosome"/>
</dbReference>
<evidence type="ECO:0000313" key="1">
    <source>
        <dbReference type="EMBL" id="BAQ45997.1"/>
    </source>
</evidence>
<name>A0A0C6FG38_9HYPH</name>
<protein>
    <submittedName>
        <fullName evidence="1">Uncharacterized protein</fullName>
    </submittedName>
</protein>
<evidence type="ECO:0000313" key="2">
    <source>
        <dbReference type="Proteomes" id="UP000061432"/>
    </source>
</evidence>
<reference evidence="1 2" key="1">
    <citation type="journal article" date="2015" name="Genome Announc.">
        <title>Complete Genome Sequence of Methylobacterium aquaticum Strain 22A, Isolated from Racomitrium japonicum Moss.</title>
        <authorList>
            <person name="Tani A."/>
            <person name="Ogura Y."/>
            <person name="Hayashi T."/>
            <person name="Kimbara K."/>
        </authorList>
    </citation>
    <scope>NUCLEOTIDE SEQUENCE [LARGE SCALE GENOMIC DNA]</scope>
    <source>
        <strain evidence="1 2">MA-22A</strain>
    </source>
</reference>
<reference evidence="2" key="2">
    <citation type="submission" date="2015-01" db="EMBL/GenBank/DDBJ databases">
        <title>Complete genome sequence of Methylobacterium aquaticum strain 22A.</title>
        <authorList>
            <person name="Tani A."/>
            <person name="Ogura Y."/>
            <person name="Hayashi T."/>
        </authorList>
    </citation>
    <scope>NUCLEOTIDE SEQUENCE [LARGE SCALE GENOMIC DNA]</scope>
    <source>
        <strain evidence="2">MA-22A</strain>
    </source>
</reference>
<organism evidence="1 2">
    <name type="scientific">Methylobacterium aquaticum</name>
    <dbReference type="NCBI Taxonomy" id="270351"/>
    <lineage>
        <taxon>Bacteria</taxon>
        <taxon>Pseudomonadati</taxon>
        <taxon>Pseudomonadota</taxon>
        <taxon>Alphaproteobacteria</taxon>
        <taxon>Hyphomicrobiales</taxon>
        <taxon>Methylobacteriaceae</taxon>
        <taxon>Methylobacterium</taxon>
    </lineage>
</organism>